<keyword evidence="1" id="KW-0472">Membrane</keyword>
<accession>A0A8D8LGL7</accession>
<feature type="transmembrane region" description="Helical" evidence="1">
    <location>
        <begin position="22"/>
        <end position="45"/>
    </location>
</feature>
<evidence type="ECO:0000256" key="1">
    <source>
        <dbReference type="SAM" id="Phobius"/>
    </source>
</evidence>
<protein>
    <submittedName>
        <fullName evidence="2">Uncharacterized protein</fullName>
    </submittedName>
</protein>
<sequence length="135" mass="14945">MPCCSSSVHIVMFRPSDCTCWIIIWVAWFCSLQIIHKTGLFLILLHTDPVLLIKEDVQVPDTLQINTLGVVHHVFIPRGGGISVGGSRGGGGGSVFGSLWDRCWSCLGFESVTKFQIYCKFSKKKSSGEFSYVRS</sequence>
<keyword evidence="1" id="KW-0812">Transmembrane</keyword>
<keyword evidence="1" id="KW-1133">Transmembrane helix</keyword>
<proteinExistence type="predicted"/>
<name>A0A8D8LGL7_9HEMI</name>
<dbReference type="AlphaFoldDB" id="A0A8D8LGL7"/>
<dbReference type="EMBL" id="HBUF01012970">
    <property type="protein sequence ID" value="CAG6608726.1"/>
    <property type="molecule type" value="Transcribed_RNA"/>
</dbReference>
<dbReference type="EMBL" id="HBUF01012969">
    <property type="protein sequence ID" value="CAG6608725.1"/>
    <property type="molecule type" value="Transcribed_RNA"/>
</dbReference>
<reference evidence="2" key="1">
    <citation type="submission" date="2021-05" db="EMBL/GenBank/DDBJ databases">
        <authorList>
            <person name="Alioto T."/>
            <person name="Alioto T."/>
            <person name="Gomez Garrido J."/>
        </authorList>
    </citation>
    <scope>NUCLEOTIDE SEQUENCE</scope>
</reference>
<evidence type="ECO:0000313" key="2">
    <source>
        <dbReference type="EMBL" id="CAG6608726.1"/>
    </source>
</evidence>
<organism evidence="2">
    <name type="scientific">Cacopsylla melanoneura</name>
    <dbReference type="NCBI Taxonomy" id="428564"/>
    <lineage>
        <taxon>Eukaryota</taxon>
        <taxon>Metazoa</taxon>
        <taxon>Ecdysozoa</taxon>
        <taxon>Arthropoda</taxon>
        <taxon>Hexapoda</taxon>
        <taxon>Insecta</taxon>
        <taxon>Pterygota</taxon>
        <taxon>Neoptera</taxon>
        <taxon>Paraneoptera</taxon>
        <taxon>Hemiptera</taxon>
        <taxon>Sternorrhyncha</taxon>
        <taxon>Psylloidea</taxon>
        <taxon>Psyllidae</taxon>
        <taxon>Psyllinae</taxon>
        <taxon>Cacopsylla</taxon>
    </lineage>
</organism>